<comment type="similarity">
    <text evidence="1 4">Belongs to the 5-formyltetrahydrofolate cyclo-ligase family.</text>
</comment>
<gene>
    <name evidence="5" type="ORF">QOZ94_000059</name>
</gene>
<comment type="cofactor">
    <cofactor evidence="4">
        <name>Mg(2+)</name>
        <dbReference type="ChEBI" id="CHEBI:18420"/>
    </cofactor>
</comment>
<proteinExistence type="inferred from homology"/>
<dbReference type="Gene3D" id="3.40.50.10420">
    <property type="entry name" value="NagB/RpiA/CoA transferase-like"/>
    <property type="match status" value="1"/>
</dbReference>
<dbReference type="PIRSF" id="PIRSF006806">
    <property type="entry name" value="FTHF_cligase"/>
    <property type="match status" value="1"/>
</dbReference>
<dbReference type="Proteomes" id="UP001241747">
    <property type="component" value="Unassembled WGS sequence"/>
</dbReference>
<accession>A0ABU0L806</accession>
<dbReference type="EC" id="6.3.3.2" evidence="4"/>
<keyword evidence="2 4" id="KW-0547">Nucleotide-binding</keyword>
<dbReference type="InterPro" id="IPR024185">
    <property type="entry name" value="FTHF_cligase-like_sf"/>
</dbReference>
<evidence type="ECO:0000313" key="6">
    <source>
        <dbReference type="Proteomes" id="UP001241747"/>
    </source>
</evidence>
<evidence type="ECO:0000256" key="4">
    <source>
        <dbReference type="RuleBase" id="RU361279"/>
    </source>
</evidence>
<protein>
    <recommendedName>
        <fullName evidence="4">5-formyltetrahydrofolate cyclo-ligase</fullName>
        <ecNumber evidence="4">6.3.3.2</ecNumber>
    </recommendedName>
</protein>
<keyword evidence="5" id="KW-0436">Ligase</keyword>
<evidence type="ECO:0000256" key="1">
    <source>
        <dbReference type="ARBA" id="ARBA00010638"/>
    </source>
</evidence>
<dbReference type="EMBL" id="JAUSVY010000001">
    <property type="protein sequence ID" value="MDQ0503289.1"/>
    <property type="molecule type" value="Genomic_DNA"/>
</dbReference>
<keyword evidence="3 4" id="KW-0067">ATP-binding</keyword>
<comment type="caution">
    <text evidence="5">The sequence shown here is derived from an EMBL/GenBank/DDBJ whole genome shotgun (WGS) entry which is preliminary data.</text>
</comment>
<keyword evidence="4" id="KW-0479">Metal-binding</keyword>
<dbReference type="GO" id="GO:0030272">
    <property type="term" value="F:5-formyltetrahydrofolate cyclo-ligase activity"/>
    <property type="evidence" value="ECO:0007669"/>
    <property type="project" value="UniProtKB-EC"/>
</dbReference>
<evidence type="ECO:0000313" key="5">
    <source>
        <dbReference type="EMBL" id="MDQ0503289.1"/>
    </source>
</evidence>
<dbReference type="Pfam" id="PF01812">
    <property type="entry name" value="5-FTHF_cyc-lig"/>
    <property type="match status" value="1"/>
</dbReference>
<dbReference type="SUPFAM" id="SSF100950">
    <property type="entry name" value="NagB/RpiA/CoA transferase-like"/>
    <property type="match status" value="1"/>
</dbReference>
<dbReference type="PANTHER" id="PTHR23407">
    <property type="entry name" value="ATPASE INHIBITOR/5-FORMYLTETRAHYDROFOLATE CYCLO-LIGASE"/>
    <property type="match status" value="1"/>
</dbReference>
<dbReference type="PANTHER" id="PTHR23407:SF1">
    <property type="entry name" value="5-FORMYLTETRAHYDROFOLATE CYCLO-LIGASE"/>
    <property type="match status" value="1"/>
</dbReference>
<keyword evidence="4" id="KW-0460">Magnesium</keyword>
<dbReference type="InterPro" id="IPR002698">
    <property type="entry name" value="FTHF_cligase"/>
</dbReference>
<evidence type="ECO:0000256" key="3">
    <source>
        <dbReference type="ARBA" id="ARBA00022840"/>
    </source>
</evidence>
<sequence length="180" mass="19177">MSALDRARAAVEATANALSRVPAFQSPEGRRIALFASFRDEIDTLPLARALWAKGALLALPVIVGRERPLLFRSWAEGAELQPAGAFCIPTPGPQCPELVPDVVLVPLAAFDRRGLRIGYGGGFYDRTLAGLRQRGAVTAVGFAFACQQVACVPAEPHDEGVDVMVTEAEAFRCGDEDGI</sequence>
<name>A0ABU0L806_XANAG</name>
<dbReference type="NCBIfam" id="TIGR02727">
    <property type="entry name" value="MTHFS_bact"/>
    <property type="match status" value="1"/>
</dbReference>
<organism evidence="5 6">
    <name type="scientific">Xanthobacter agilis</name>
    <dbReference type="NCBI Taxonomy" id="47492"/>
    <lineage>
        <taxon>Bacteria</taxon>
        <taxon>Pseudomonadati</taxon>
        <taxon>Pseudomonadota</taxon>
        <taxon>Alphaproteobacteria</taxon>
        <taxon>Hyphomicrobiales</taxon>
        <taxon>Xanthobacteraceae</taxon>
        <taxon>Xanthobacter</taxon>
    </lineage>
</organism>
<reference evidence="5 6" key="1">
    <citation type="submission" date="2023-07" db="EMBL/GenBank/DDBJ databases">
        <title>Genomic Encyclopedia of Type Strains, Phase IV (KMG-IV): sequencing the most valuable type-strain genomes for metagenomic binning, comparative biology and taxonomic classification.</title>
        <authorList>
            <person name="Goeker M."/>
        </authorList>
    </citation>
    <scope>NUCLEOTIDE SEQUENCE [LARGE SCALE GENOMIC DNA]</scope>
    <source>
        <strain evidence="5 6">DSM 3770</strain>
    </source>
</reference>
<keyword evidence="6" id="KW-1185">Reference proteome</keyword>
<evidence type="ECO:0000256" key="2">
    <source>
        <dbReference type="ARBA" id="ARBA00022741"/>
    </source>
</evidence>
<dbReference type="InterPro" id="IPR037171">
    <property type="entry name" value="NagB/RpiA_transferase-like"/>
</dbReference>
<comment type="catalytic activity">
    <reaction evidence="4">
        <text>(6S)-5-formyl-5,6,7,8-tetrahydrofolate + ATP = (6R)-5,10-methenyltetrahydrofolate + ADP + phosphate</text>
        <dbReference type="Rhea" id="RHEA:10488"/>
        <dbReference type="ChEBI" id="CHEBI:30616"/>
        <dbReference type="ChEBI" id="CHEBI:43474"/>
        <dbReference type="ChEBI" id="CHEBI:57455"/>
        <dbReference type="ChEBI" id="CHEBI:57457"/>
        <dbReference type="ChEBI" id="CHEBI:456216"/>
        <dbReference type="EC" id="6.3.3.2"/>
    </reaction>
</comment>